<dbReference type="AlphaFoldDB" id="A0AAV1IST3"/>
<dbReference type="GO" id="GO:0005737">
    <property type="term" value="C:cytoplasm"/>
    <property type="evidence" value="ECO:0007669"/>
    <property type="project" value="TreeGrafter"/>
</dbReference>
<evidence type="ECO:0000256" key="4">
    <source>
        <dbReference type="ARBA" id="ARBA00012085"/>
    </source>
</evidence>
<comment type="cofactor">
    <cofactor evidence="1 9">
        <name>pyridoxal 5'-phosphate</name>
        <dbReference type="ChEBI" id="CHEBI:597326"/>
    </cofactor>
</comment>
<evidence type="ECO:0000313" key="11">
    <source>
        <dbReference type="Proteomes" id="UP001497472"/>
    </source>
</evidence>
<dbReference type="Pfam" id="PF01053">
    <property type="entry name" value="Cys_Met_Meta_PP"/>
    <property type="match status" value="1"/>
</dbReference>
<name>A0AAV1IST3_9NEOP</name>
<dbReference type="EC" id="4.4.1.1" evidence="4"/>
<comment type="similarity">
    <text evidence="3 9">Belongs to the trans-sulfuration enzymes family.</text>
</comment>
<evidence type="ECO:0000313" key="10">
    <source>
        <dbReference type="EMBL" id="CAK1540164.1"/>
    </source>
</evidence>
<protein>
    <recommendedName>
        <fullName evidence="4">cystathionine gamma-lyase</fullName>
        <ecNumber evidence="4">4.4.1.1</ecNumber>
    </recommendedName>
    <alternativeName>
        <fullName evidence="7">Gamma-cystathionase</fullName>
    </alternativeName>
</protein>
<dbReference type="InterPro" id="IPR015424">
    <property type="entry name" value="PyrdxlP-dep_Trfase"/>
</dbReference>
<dbReference type="InterPro" id="IPR000277">
    <property type="entry name" value="Cys/Met-Metab_PyrdxlP-dep_enz"/>
</dbReference>
<dbReference type="GO" id="GO:0004123">
    <property type="term" value="F:cystathionine gamma-lyase activity"/>
    <property type="evidence" value="ECO:0007669"/>
    <property type="project" value="TreeGrafter"/>
</dbReference>
<evidence type="ECO:0000256" key="5">
    <source>
        <dbReference type="ARBA" id="ARBA00022898"/>
    </source>
</evidence>
<dbReference type="PANTHER" id="PTHR11808:SF15">
    <property type="entry name" value="CYSTATHIONINE GAMMA-LYASE"/>
    <property type="match status" value="1"/>
</dbReference>
<dbReference type="PIRSF" id="PIRSF001434">
    <property type="entry name" value="CGS"/>
    <property type="match status" value="1"/>
</dbReference>
<evidence type="ECO:0000256" key="7">
    <source>
        <dbReference type="ARBA" id="ARBA00029853"/>
    </source>
</evidence>
<dbReference type="PROSITE" id="PS00868">
    <property type="entry name" value="CYS_MET_METAB_PP"/>
    <property type="match status" value="1"/>
</dbReference>
<keyword evidence="11" id="KW-1185">Reference proteome</keyword>
<gene>
    <name evidence="10" type="ORF">LNINA_LOCUS237</name>
</gene>
<dbReference type="PANTHER" id="PTHR11808">
    <property type="entry name" value="TRANS-SULFURATION ENZYME FAMILY MEMBER"/>
    <property type="match status" value="1"/>
</dbReference>
<feature type="modified residue" description="N6-(pyridoxal phosphate)lysine" evidence="8">
    <location>
        <position position="234"/>
    </location>
</feature>
<dbReference type="GO" id="GO:0019343">
    <property type="term" value="P:cysteine biosynthetic process via cystathionine"/>
    <property type="evidence" value="ECO:0007669"/>
    <property type="project" value="TreeGrafter"/>
</dbReference>
<dbReference type="SUPFAM" id="SSF53383">
    <property type="entry name" value="PLP-dependent transferases"/>
    <property type="match status" value="1"/>
</dbReference>
<proteinExistence type="inferred from homology"/>
<evidence type="ECO:0000256" key="3">
    <source>
        <dbReference type="ARBA" id="ARBA00009077"/>
    </source>
</evidence>
<dbReference type="Proteomes" id="UP001497472">
    <property type="component" value="Unassembled WGS sequence"/>
</dbReference>
<reference evidence="10 11" key="1">
    <citation type="submission" date="2023-11" db="EMBL/GenBank/DDBJ databases">
        <authorList>
            <person name="Okamura Y."/>
        </authorList>
    </citation>
    <scope>NUCLEOTIDE SEQUENCE [LARGE SCALE GENOMIC DNA]</scope>
</reference>
<organism evidence="10 11">
    <name type="scientific">Leptosia nina</name>
    <dbReference type="NCBI Taxonomy" id="320188"/>
    <lineage>
        <taxon>Eukaryota</taxon>
        <taxon>Metazoa</taxon>
        <taxon>Ecdysozoa</taxon>
        <taxon>Arthropoda</taxon>
        <taxon>Hexapoda</taxon>
        <taxon>Insecta</taxon>
        <taxon>Pterygota</taxon>
        <taxon>Neoptera</taxon>
        <taxon>Endopterygota</taxon>
        <taxon>Lepidoptera</taxon>
        <taxon>Glossata</taxon>
        <taxon>Ditrysia</taxon>
        <taxon>Papilionoidea</taxon>
        <taxon>Pieridae</taxon>
        <taxon>Pierinae</taxon>
        <taxon>Leptosia</taxon>
    </lineage>
</organism>
<keyword evidence="6" id="KW-0028">Amino-acid biosynthesis</keyword>
<keyword evidence="6" id="KW-0198">Cysteine biosynthesis</keyword>
<evidence type="ECO:0000256" key="8">
    <source>
        <dbReference type="PIRSR" id="PIRSR001434-2"/>
    </source>
</evidence>
<accession>A0AAV1IST3</accession>
<dbReference type="Gene3D" id="3.90.1150.10">
    <property type="entry name" value="Aspartate Aminotransferase, domain 1"/>
    <property type="match status" value="1"/>
</dbReference>
<evidence type="ECO:0000256" key="1">
    <source>
        <dbReference type="ARBA" id="ARBA00001933"/>
    </source>
</evidence>
<dbReference type="FunFam" id="3.90.1150.10:FF:000008">
    <property type="entry name" value="Cystathionine gamma-synthase"/>
    <property type="match status" value="1"/>
</dbReference>
<dbReference type="GO" id="GO:0019346">
    <property type="term" value="P:transsulfuration"/>
    <property type="evidence" value="ECO:0007669"/>
    <property type="project" value="InterPro"/>
</dbReference>
<evidence type="ECO:0000256" key="9">
    <source>
        <dbReference type="RuleBase" id="RU362118"/>
    </source>
</evidence>
<comment type="caution">
    <text evidence="10">The sequence shown here is derived from an EMBL/GenBank/DDBJ whole genome shotgun (WGS) entry which is preliminary data.</text>
</comment>
<evidence type="ECO:0000256" key="6">
    <source>
        <dbReference type="ARBA" id="ARBA00023192"/>
    </source>
</evidence>
<comment type="pathway">
    <text evidence="2">Amino-acid biosynthesis; L-cysteine biosynthesis; L-cysteine from L-homocysteine and L-serine: step 2/2.</text>
</comment>
<dbReference type="InterPro" id="IPR054542">
    <property type="entry name" value="Cys_met_metab_PP"/>
</dbReference>
<dbReference type="GO" id="GO:0030170">
    <property type="term" value="F:pyridoxal phosphate binding"/>
    <property type="evidence" value="ECO:0007669"/>
    <property type="project" value="InterPro"/>
</dbReference>
<sequence length="421" mass="46843">MCKIKPFELQFEHQALLIKFVFFIKIFKMGDQGFLKQKPGFATIAIHAGQDPSKWESSAVVAPIVTSTTFKQTGPAEYKDFDYGRSGNPTRNTLEECLAALDGGKHALAFASGLGAITTITSLLSQKDHILCCDDVYGGTNRLLRNVVQRMGIEISFADFTIEDSIKKEIKENTKMIWVETPTNPLLKVIDLTAVVNIAKGKGILIAVDNTFLTPYLQRPLDFGVDIVMYSITKYMNGHSDVIMGAAVVNDSDLEKRLRFLQNSMGIVPSPMDCYLVNRSLKTLAIRMEQHKKSALVVANWLLKHPKIVEVMHPGLPFHPQYEIAKRQMTGHSGTFSFKHSGDLKESKKMLSALKVFTLAESLGGYESLAELPTLMTHASVPEEQRTRLGITHNLIRLSVGLEDVEDLINDLDQAIKVAFE</sequence>
<dbReference type="InterPro" id="IPR015422">
    <property type="entry name" value="PyrdxlP-dep_Trfase_small"/>
</dbReference>
<dbReference type="CDD" id="cd00614">
    <property type="entry name" value="CGS_like"/>
    <property type="match status" value="1"/>
</dbReference>
<keyword evidence="5 8" id="KW-0663">Pyridoxal phosphate</keyword>
<dbReference type="FunFam" id="3.40.640.10:FF:000009">
    <property type="entry name" value="Cystathionine gamma-synthase homolog"/>
    <property type="match status" value="1"/>
</dbReference>
<dbReference type="InterPro" id="IPR015421">
    <property type="entry name" value="PyrdxlP-dep_Trfase_major"/>
</dbReference>
<dbReference type="EMBL" id="CAVLEF010000001">
    <property type="protein sequence ID" value="CAK1540164.1"/>
    <property type="molecule type" value="Genomic_DNA"/>
</dbReference>
<dbReference type="Gene3D" id="3.40.640.10">
    <property type="entry name" value="Type I PLP-dependent aspartate aminotransferase-like (Major domain)"/>
    <property type="match status" value="1"/>
</dbReference>
<evidence type="ECO:0000256" key="2">
    <source>
        <dbReference type="ARBA" id="ARBA00005038"/>
    </source>
</evidence>